<dbReference type="RefSeq" id="WP_242860964.1">
    <property type="nucleotide sequence ID" value="NZ_CP009933.1"/>
</dbReference>
<proteinExistence type="predicted"/>
<keyword evidence="3" id="KW-1185">Reference proteome</keyword>
<dbReference type="AlphaFoldDB" id="A0A0E3K590"/>
<gene>
    <name evidence="2" type="ORF">CSCA_5093</name>
</gene>
<reference evidence="2 3" key="1">
    <citation type="journal article" date="2015" name="J. Biotechnol.">
        <title>Complete genome sequence of a malodorant-producing acetogen, Clostridium scatologenes ATCC 25775(T).</title>
        <authorList>
            <person name="Zhu Z."/>
            <person name="Guo T."/>
            <person name="Zheng H."/>
            <person name="Song T."/>
            <person name="Ouyang P."/>
            <person name="Xie J."/>
        </authorList>
    </citation>
    <scope>NUCLEOTIDE SEQUENCE [LARGE SCALE GENOMIC DNA]</scope>
    <source>
        <strain evidence="2 3">ATCC 25775</strain>
    </source>
</reference>
<dbReference type="EMBL" id="CP009933">
    <property type="protein sequence ID" value="AKA72218.1"/>
    <property type="molecule type" value="Genomic_DNA"/>
</dbReference>
<name>A0A0E3K590_CLOSL</name>
<dbReference type="STRING" id="1548.CSCA_5093"/>
<organism evidence="2 3">
    <name type="scientific">Clostridium scatologenes</name>
    <dbReference type="NCBI Taxonomy" id="1548"/>
    <lineage>
        <taxon>Bacteria</taxon>
        <taxon>Bacillati</taxon>
        <taxon>Bacillota</taxon>
        <taxon>Clostridia</taxon>
        <taxon>Eubacteriales</taxon>
        <taxon>Clostridiaceae</taxon>
        <taxon>Clostridium</taxon>
    </lineage>
</organism>
<dbReference type="HOGENOM" id="CLU_2599918_0_0_9"/>
<dbReference type="Proteomes" id="UP000033115">
    <property type="component" value="Chromosome"/>
</dbReference>
<evidence type="ECO:0000256" key="1">
    <source>
        <dbReference type="SAM" id="Coils"/>
    </source>
</evidence>
<evidence type="ECO:0000313" key="3">
    <source>
        <dbReference type="Proteomes" id="UP000033115"/>
    </source>
</evidence>
<keyword evidence="1" id="KW-0175">Coiled coil</keyword>
<protein>
    <submittedName>
        <fullName evidence="2">Uncharacterized protein</fullName>
    </submittedName>
</protein>
<accession>A0A0E3K590</accession>
<evidence type="ECO:0000313" key="2">
    <source>
        <dbReference type="EMBL" id="AKA72218.1"/>
    </source>
</evidence>
<dbReference type="KEGG" id="csq:CSCA_5093"/>
<sequence length="79" mass="9677">MLDKEIFKKTEGWLYGYFKQIKELEKLDHMCRELENQKEHIRKDIQETNISLEEESKSITYEERVQTFSFSVDMQKKNL</sequence>
<feature type="coiled-coil region" evidence="1">
    <location>
        <begin position="17"/>
        <end position="51"/>
    </location>
</feature>